<keyword evidence="1" id="KW-0175">Coiled coil</keyword>
<evidence type="ECO:0000313" key="3">
    <source>
        <dbReference type="EMBL" id="KAF9527214.1"/>
    </source>
</evidence>
<keyword evidence="4" id="KW-1185">Reference proteome</keyword>
<feature type="region of interest" description="Disordered" evidence="2">
    <location>
        <begin position="269"/>
        <end position="338"/>
    </location>
</feature>
<comment type="caution">
    <text evidence="3">The sequence shown here is derived from an EMBL/GenBank/DDBJ whole genome shotgun (WGS) entry which is preliminary data.</text>
</comment>
<sequence>MNFVLKEQTAMLPSTRIEMWIQLPSGSSGQGFGKLFRAFGYDKFTALRIPEHMKRLTSPQVPSHFDANDTLDLVKQQIDKQLQEMEQLQVVRLQLQVQSDVRQNLQNDLSSKLDEIGIQKACYRSKQREILEKKEQDEEGLNRQKQEFKTIADRLKSLLKEHQDLIREIEAEKLKQETAYTASLRHEEQIKRLKERQAYFMVLTPKKVGKKSAERGRQRDTGADNEMAREMERRRQAATEVLQQARAEKVKMSASATVNALTDSVARVGLQDRGGPGPNAAQAMARRHYESLPTSPSSGAAALLPMEAPATIFESGPIAGSSGPRLSADVTSVKSAQT</sequence>
<name>A0A9P6EEA8_9AGAR</name>
<reference evidence="3" key="1">
    <citation type="submission" date="2020-11" db="EMBL/GenBank/DDBJ databases">
        <authorList>
            <consortium name="DOE Joint Genome Institute"/>
            <person name="Ahrendt S."/>
            <person name="Riley R."/>
            <person name="Andreopoulos W."/>
            <person name="Labutti K."/>
            <person name="Pangilinan J."/>
            <person name="Ruiz-Duenas F.J."/>
            <person name="Barrasa J.M."/>
            <person name="Sanchez-Garcia M."/>
            <person name="Camarero S."/>
            <person name="Miyauchi S."/>
            <person name="Serrano A."/>
            <person name="Linde D."/>
            <person name="Babiker R."/>
            <person name="Drula E."/>
            <person name="Ayuso-Fernandez I."/>
            <person name="Pacheco R."/>
            <person name="Padilla G."/>
            <person name="Ferreira P."/>
            <person name="Barriuso J."/>
            <person name="Kellner H."/>
            <person name="Castanera R."/>
            <person name="Alfaro M."/>
            <person name="Ramirez L."/>
            <person name="Pisabarro A.G."/>
            <person name="Kuo A."/>
            <person name="Tritt A."/>
            <person name="Lipzen A."/>
            <person name="He G."/>
            <person name="Yan M."/>
            <person name="Ng V."/>
            <person name="Cullen D."/>
            <person name="Martin F."/>
            <person name="Rosso M.-N."/>
            <person name="Henrissat B."/>
            <person name="Hibbett D."/>
            <person name="Martinez A.T."/>
            <person name="Grigoriev I.V."/>
        </authorList>
    </citation>
    <scope>NUCLEOTIDE SEQUENCE</scope>
    <source>
        <strain evidence="3">CBS 506.95</strain>
    </source>
</reference>
<feature type="coiled-coil region" evidence="1">
    <location>
        <begin position="71"/>
        <end position="98"/>
    </location>
</feature>
<proteinExistence type="predicted"/>
<feature type="coiled-coil region" evidence="1">
    <location>
        <begin position="124"/>
        <end position="179"/>
    </location>
</feature>
<evidence type="ECO:0000256" key="1">
    <source>
        <dbReference type="SAM" id="Coils"/>
    </source>
</evidence>
<protein>
    <submittedName>
        <fullName evidence="3">Uncharacterized protein</fullName>
    </submittedName>
</protein>
<accession>A0A9P6EEA8</accession>
<organism evidence="3 4">
    <name type="scientific">Crepidotus variabilis</name>
    <dbReference type="NCBI Taxonomy" id="179855"/>
    <lineage>
        <taxon>Eukaryota</taxon>
        <taxon>Fungi</taxon>
        <taxon>Dikarya</taxon>
        <taxon>Basidiomycota</taxon>
        <taxon>Agaricomycotina</taxon>
        <taxon>Agaricomycetes</taxon>
        <taxon>Agaricomycetidae</taxon>
        <taxon>Agaricales</taxon>
        <taxon>Agaricineae</taxon>
        <taxon>Crepidotaceae</taxon>
        <taxon>Crepidotus</taxon>
    </lineage>
</organism>
<evidence type="ECO:0000256" key="2">
    <source>
        <dbReference type="SAM" id="MobiDB-lite"/>
    </source>
</evidence>
<dbReference type="AlphaFoldDB" id="A0A9P6EEA8"/>
<gene>
    <name evidence="3" type="ORF">CPB83DRAFT_426051</name>
</gene>
<evidence type="ECO:0000313" key="4">
    <source>
        <dbReference type="Proteomes" id="UP000807306"/>
    </source>
</evidence>
<dbReference type="EMBL" id="MU157863">
    <property type="protein sequence ID" value="KAF9527214.1"/>
    <property type="molecule type" value="Genomic_DNA"/>
</dbReference>
<dbReference type="Proteomes" id="UP000807306">
    <property type="component" value="Unassembled WGS sequence"/>
</dbReference>
<feature type="compositionally biased region" description="Polar residues" evidence="2">
    <location>
        <begin position="329"/>
        <end position="338"/>
    </location>
</feature>